<dbReference type="Proteomes" id="UP000887013">
    <property type="component" value="Unassembled WGS sequence"/>
</dbReference>
<evidence type="ECO:0000313" key="2">
    <source>
        <dbReference type="Proteomes" id="UP000887013"/>
    </source>
</evidence>
<dbReference type="EMBL" id="BMAW01130657">
    <property type="protein sequence ID" value="GFU35947.1"/>
    <property type="molecule type" value="Genomic_DNA"/>
</dbReference>
<accession>A0A8X6QRS4</accession>
<proteinExistence type="predicted"/>
<dbReference type="OrthoDB" id="10347082at2759"/>
<organism evidence="1 2">
    <name type="scientific">Nephila pilipes</name>
    <name type="common">Giant wood spider</name>
    <name type="synonym">Nephila maculata</name>
    <dbReference type="NCBI Taxonomy" id="299642"/>
    <lineage>
        <taxon>Eukaryota</taxon>
        <taxon>Metazoa</taxon>
        <taxon>Ecdysozoa</taxon>
        <taxon>Arthropoda</taxon>
        <taxon>Chelicerata</taxon>
        <taxon>Arachnida</taxon>
        <taxon>Araneae</taxon>
        <taxon>Araneomorphae</taxon>
        <taxon>Entelegynae</taxon>
        <taxon>Araneoidea</taxon>
        <taxon>Nephilidae</taxon>
        <taxon>Nephila</taxon>
    </lineage>
</organism>
<evidence type="ECO:0000313" key="1">
    <source>
        <dbReference type="EMBL" id="GFU35947.1"/>
    </source>
</evidence>
<comment type="caution">
    <text evidence="1">The sequence shown here is derived from an EMBL/GenBank/DDBJ whole genome shotgun (WGS) entry which is preliminary data.</text>
</comment>
<protein>
    <submittedName>
        <fullName evidence="1">Uncharacterized protein</fullName>
    </submittedName>
</protein>
<sequence>MNRSNIFGRFSPFIARGKQGLQCGRPCDSISSEKNGEKCNYQKKKFEQKDIDGEMDCKDEKEMENVKENSESCIISPDTLLLFSSAIEFQVEGESFEIYDVASPPGIYSLYAVSLSKIQKRKKKNHRVSLEPKSEITLSSTTGRHLKSVVGSSSHSW</sequence>
<gene>
    <name evidence="1" type="ORF">NPIL_507121</name>
</gene>
<keyword evidence="2" id="KW-1185">Reference proteome</keyword>
<reference evidence="1" key="1">
    <citation type="submission" date="2020-08" db="EMBL/GenBank/DDBJ databases">
        <title>Multicomponent nature underlies the extraordinary mechanical properties of spider dragline silk.</title>
        <authorList>
            <person name="Kono N."/>
            <person name="Nakamura H."/>
            <person name="Mori M."/>
            <person name="Yoshida Y."/>
            <person name="Ohtoshi R."/>
            <person name="Malay A.D."/>
            <person name="Moran D.A.P."/>
            <person name="Tomita M."/>
            <person name="Numata K."/>
            <person name="Arakawa K."/>
        </authorList>
    </citation>
    <scope>NUCLEOTIDE SEQUENCE</scope>
</reference>
<dbReference type="AlphaFoldDB" id="A0A8X6QRS4"/>
<name>A0A8X6QRS4_NEPPI</name>